<feature type="domain" description="Shedu protein SduA C-terminal" evidence="1">
    <location>
        <begin position="40"/>
        <end position="203"/>
    </location>
</feature>
<evidence type="ECO:0000313" key="3">
    <source>
        <dbReference type="EMBL" id="KJH71686.1"/>
    </source>
</evidence>
<sequence length="304" mass="35126">MFVNANKGDFPPEEYRVDPHNVTGDDIEKLITLIRKNAGETEIDLLLKNRLPLLSLTSSFFSTGHHRSWIIPQARIKPSGFTNGPGLRPDYLFAGENSDGVTWWVVDLKSPKDTLYKENGDGRIVETDKLRNAISQVDDYITYCTKHQGSIRNTLELTSFSSPYGIIIMGREAELKRDLRKQERKAQFNRRTHTIQIRTFDAFVREVEFHSKCSYKLPFLTKLYKSLFVIDELTHHDRWFIDEDLQIPTSAQLHGLYRISCQLTYMMVQPIHLICINNQTQNLYILAGQSEDIEFQITPTGEVL</sequence>
<evidence type="ECO:0000313" key="4">
    <source>
        <dbReference type="Proteomes" id="UP000032452"/>
    </source>
</evidence>
<dbReference type="Proteomes" id="UP000032452">
    <property type="component" value="Unassembled WGS sequence"/>
</dbReference>
<protein>
    <submittedName>
        <fullName evidence="3">Uncharacterized protein</fullName>
    </submittedName>
</protein>
<feature type="domain" description="DUF6888" evidence="2">
    <location>
        <begin position="248"/>
        <end position="303"/>
    </location>
</feature>
<name>A0A0D8ZWU5_9CYAN</name>
<keyword evidence="4" id="KW-1185">Reference proteome</keyword>
<dbReference type="InterPro" id="IPR054181">
    <property type="entry name" value="DUF6888"/>
</dbReference>
<proteinExistence type="predicted"/>
<evidence type="ECO:0000259" key="2">
    <source>
        <dbReference type="Pfam" id="PF21828"/>
    </source>
</evidence>
<evidence type="ECO:0000259" key="1">
    <source>
        <dbReference type="Pfam" id="PF14082"/>
    </source>
</evidence>
<dbReference type="Pfam" id="PF21828">
    <property type="entry name" value="DUF6888"/>
    <property type="match status" value="1"/>
</dbReference>
<dbReference type="Pfam" id="PF14082">
    <property type="entry name" value="SduA_C"/>
    <property type="match status" value="1"/>
</dbReference>
<comment type="caution">
    <text evidence="3">The sequence shown here is derived from an EMBL/GenBank/DDBJ whole genome shotgun (WGS) entry which is preliminary data.</text>
</comment>
<reference evidence="3 4" key="1">
    <citation type="submission" date="2015-02" db="EMBL/GenBank/DDBJ databases">
        <title>Draft genome of a novel marine cyanobacterium (Chroococcales) isolated from South Atlantic Ocean.</title>
        <authorList>
            <person name="Rigonato J."/>
            <person name="Alvarenga D.O."/>
            <person name="Branco L.H."/>
            <person name="Varani A.M."/>
            <person name="Brandini F.P."/>
            <person name="Fiore M.F."/>
        </authorList>
    </citation>
    <scope>NUCLEOTIDE SEQUENCE [LARGE SCALE GENOMIC DNA]</scope>
    <source>
        <strain evidence="3 4">CENA595</strain>
    </source>
</reference>
<accession>A0A0D8ZWU5</accession>
<dbReference type="AlphaFoldDB" id="A0A0D8ZWU5"/>
<dbReference type="InterPro" id="IPR025359">
    <property type="entry name" value="SduA_C"/>
</dbReference>
<dbReference type="EMBL" id="JYON01000010">
    <property type="protein sequence ID" value="KJH71686.1"/>
    <property type="molecule type" value="Genomic_DNA"/>
</dbReference>
<dbReference type="STRING" id="1618023.UH38_11575"/>
<gene>
    <name evidence="3" type="ORF">UH38_11575</name>
</gene>
<organism evidence="3 4">
    <name type="scientific">Aliterella atlantica CENA595</name>
    <dbReference type="NCBI Taxonomy" id="1618023"/>
    <lineage>
        <taxon>Bacteria</taxon>
        <taxon>Bacillati</taxon>
        <taxon>Cyanobacteriota</taxon>
        <taxon>Cyanophyceae</taxon>
        <taxon>Chroococcidiopsidales</taxon>
        <taxon>Aliterellaceae</taxon>
        <taxon>Aliterella</taxon>
    </lineage>
</organism>